<feature type="signal peptide" evidence="5">
    <location>
        <begin position="1"/>
        <end position="19"/>
    </location>
</feature>
<dbReference type="OMA" id="WSTWGKS"/>
<keyword evidence="7" id="KW-1185">Reference proteome</keyword>
<evidence type="ECO:0000256" key="4">
    <source>
        <dbReference type="SAM" id="MobiDB-lite"/>
    </source>
</evidence>
<comment type="similarity">
    <text evidence="1">Belongs to the FAM114 family.</text>
</comment>
<feature type="coiled-coil region" evidence="3">
    <location>
        <begin position="411"/>
        <end position="438"/>
    </location>
</feature>
<feature type="chain" id="PRO_5001648697" description="Protein FAM114A2" evidence="5">
    <location>
        <begin position="20"/>
        <end position="677"/>
    </location>
</feature>
<dbReference type="PANTHER" id="PTHR12842:SF6">
    <property type="entry name" value="FI01459P"/>
    <property type="match status" value="1"/>
</dbReference>
<feature type="region of interest" description="Disordered" evidence="4">
    <location>
        <begin position="22"/>
        <end position="171"/>
    </location>
</feature>
<feature type="compositionally biased region" description="Basic and acidic residues" evidence="4">
    <location>
        <begin position="141"/>
        <end position="162"/>
    </location>
</feature>
<gene>
    <name evidence="6" type="ORF">L798_11365</name>
</gene>
<dbReference type="EMBL" id="KK852444">
    <property type="protein sequence ID" value="KDR23789.1"/>
    <property type="molecule type" value="Genomic_DNA"/>
</dbReference>
<keyword evidence="2" id="KW-0597">Phosphoprotein</keyword>
<protein>
    <recommendedName>
        <fullName evidence="8">Protein FAM114A2</fullName>
    </recommendedName>
</protein>
<organism evidence="6 7">
    <name type="scientific">Zootermopsis nevadensis</name>
    <name type="common">Dampwood termite</name>
    <dbReference type="NCBI Taxonomy" id="136037"/>
    <lineage>
        <taxon>Eukaryota</taxon>
        <taxon>Metazoa</taxon>
        <taxon>Ecdysozoa</taxon>
        <taxon>Arthropoda</taxon>
        <taxon>Hexapoda</taxon>
        <taxon>Insecta</taxon>
        <taxon>Pterygota</taxon>
        <taxon>Neoptera</taxon>
        <taxon>Polyneoptera</taxon>
        <taxon>Dictyoptera</taxon>
        <taxon>Blattodea</taxon>
        <taxon>Blattoidea</taxon>
        <taxon>Termitoidae</taxon>
        <taxon>Termopsidae</taxon>
        <taxon>Zootermopsis</taxon>
    </lineage>
</organism>
<dbReference type="InterPro" id="IPR007998">
    <property type="entry name" value="DUF719"/>
</dbReference>
<feature type="compositionally biased region" description="Basic and acidic residues" evidence="4">
    <location>
        <begin position="43"/>
        <end position="60"/>
    </location>
</feature>
<keyword evidence="3" id="KW-0175">Coiled coil</keyword>
<evidence type="ECO:0000256" key="2">
    <source>
        <dbReference type="ARBA" id="ARBA00022553"/>
    </source>
</evidence>
<dbReference type="PANTHER" id="PTHR12842">
    <property type="entry name" value="FI01459P"/>
    <property type="match status" value="1"/>
</dbReference>
<dbReference type="InParanoid" id="A0A067RV82"/>
<evidence type="ECO:0000256" key="3">
    <source>
        <dbReference type="SAM" id="Coils"/>
    </source>
</evidence>
<dbReference type="Pfam" id="PF05334">
    <property type="entry name" value="DUF719"/>
    <property type="match status" value="1"/>
</dbReference>
<dbReference type="eggNOG" id="ENOG502QS74">
    <property type="taxonomic scope" value="Eukaryota"/>
</dbReference>
<dbReference type="STRING" id="136037.A0A067RV82"/>
<dbReference type="AlphaFoldDB" id="A0A067RV82"/>
<reference evidence="6 7" key="1">
    <citation type="journal article" date="2014" name="Nat. Commun.">
        <title>Molecular traces of alternative social organization in a termite genome.</title>
        <authorList>
            <person name="Terrapon N."/>
            <person name="Li C."/>
            <person name="Robertson H.M."/>
            <person name="Ji L."/>
            <person name="Meng X."/>
            <person name="Booth W."/>
            <person name="Chen Z."/>
            <person name="Childers C.P."/>
            <person name="Glastad K.M."/>
            <person name="Gokhale K."/>
            <person name="Gowin J."/>
            <person name="Gronenberg W."/>
            <person name="Hermansen R.A."/>
            <person name="Hu H."/>
            <person name="Hunt B.G."/>
            <person name="Huylmans A.K."/>
            <person name="Khalil S.M."/>
            <person name="Mitchell R.D."/>
            <person name="Munoz-Torres M.C."/>
            <person name="Mustard J.A."/>
            <person name="Pan H."/>
            <person name="Reese J.T."/>
            <person name="Scharf M.E."/>
            <person name="Sun F."/>
            <person name="Vogel H."/>
            <person name="Xiao J."/>
            <person name="Yang W."/>
            <person name="Yang Z."/>
            <person name="Yang Z."/>
            <person name="Zhou J."/>
            <person name="Zhu J."/>
            <person name="Brent C.S."/>
            <person name="Elsik C.G."/>
            <person name="Goodisman M.A."/>
            <person name="Liberles D.A."/>
            <person name="Roe R.M."/>
            <person name="Vargo E.L."/>
            <person name="Vilcinskas A."/>
            <person name="Wang J."/>
            <person name="Bornberg-Bauer E."/>
            <person name="Korb J."/>
            <person name="Zhang G."/>
            <person name="Liebig J."/>
        </authorList>
    </citation>
    <scope>NUCLEOTIDE SEQUENCE [LARGE SCALE GENOMIC DNA]</scope>
    <source>
        <tissue evidence="6">Whole organism</tissue>
    </source>
</reference>
<evidence type="ECO:0000313" key="6">
    <source>
        <dbReference type="EMBL" id="KDR23789.1"/>
    </source>
</evidence>
<dbReference type="FunCoup" id="A0A067RV82">
    <property type="interactions" value="441"/>
</dbReference>
<dbReference type="Proteomes" id="UP000027135">
    <property type="component" value="Unassembled WGS sequence"/>
</dbReference>
<evidence type="ECO:0008006" key="8">
    <source>
        <dbReference type="Google" id="ProtNLM"/>
    </source>
</evidence>
<evidence type="ECO:0000313" key="7">
    <source>
        <dbReference type="Proteomes" id="UP000027135"/>
    </source>
</evidence>
<feature type="compositionally biased region" description="Polar residues" evidence="4">
    <location>
        <begin position="106"/>
        <end position="115"/>
    </location>
</feature>
<evidence type="ECO:0000256" key="1">
    <source>
        <dbReference type="ARBA" id="ARBA00006903"/>
    </source>
</evidence>
<feature type="coiled-coil region" evidence="3">
    <location>
        <begin position="314"/>
        <end position="345"/>
    </location>
</feature>
<feature type="region of interest" description="Disordered" evidence="4">
    <location>
        <begin position="236"/>
        <end position="266"/>
    </location>
</feature>
<proteinExistence type="inferred from homology"/>
<name>A0A067RV82_ZOONE</name>
<feature type="compositionally biased region" description="Basic and acidic residues" evidence="4">
    <location>
        <begin position="68"/>
        <end position="81"/>
    </location>
</feature>
<evidence type="ECO:0000256" key="5">
    <source>
        <dbReference type="SAM" id="SignalP"/>
    </source>
</evidence>
<keyword evidence="5" id="KW-0732">Signal</keyword>
<dbReference type="OrthoDB" id="5597648at2759"/>
<accession>A0A067RV82</accession>
<feature type="compositionally biased region" description="Acidic residues" evidence="4">
    <location>
        <begin position="29"/>
        <end position="42"/>
    </location>
</feature>
<sequence length="677" mass="74444">MFFLFVAIWTVHVKTSILSLEGSQMATSDSEDFESADEDPEIQIDHTALHSTKEQKEPEKSSTTNESNDNRQKKEPDELLRNEIGIGGTFQTSKDPTNDKTDTEASDINNTTVKTIENKAVKSPSVLPSRGGSNINGSDEAVTKDRQPKKCVKREQKPREPKSGGSARKLGTKISQNILCTGLESESEKVKQDFFASEKTCNQVVGDTHDKDERKTVTVSPYKMDNTAQEIEKLTLEESSEHNIAPVLDKLSQSASEKETDSDSSWGGWGNWGMTSLLFTATESVSALTTQVSQGLGTVLEAGIGAPDPEMLAQLEKEEELKLLQEKKQNEANEFSELQREEEQKAVPSGLFGFSHLISGVSSITRLVETTGNKVLTGGLDTLETIGKKTMEVLQEGDPGLKKKRALFSEKIVLSQVLREAKEKAEKEDQEIEDSQAARKAHFETLFDDYQGLVHLEALEMLSKQCDIKLQSILLTSSGTALSQLQQSLQEVKDICQLPDDEDTEEDESDAVDWRKRLDNAVKGLGVPIATEKLNKTWEMAHGWVENCCSNQKSSNNVEVISARDIHQKAIATLAQLTAESVEQFHKAAELLLVKDDRSPTEEAQTLLQVTSVLTSEVSAVATRFSECLNAAAENSMDPVAVNALITSVFLEAANSSSYIQEAFQLLIPVLEVGLTK</sequence>